<accession>A0AAF1K479</accession>
<proteinExistence type="predicted"/>
<dbReference type="Pfam" id="PF07277">
    <property type="entry name" value="SapC"/>
    <property type="match status" value="1"/>
</dbReference>
<gene>
    <name evidence="1" type="ORF">GXW79_15150</name>
</gene>
<dbReference type="AlphaFoldDB" id="A0AAF1K479"/>
<dbReference type="EMBL" id="JAAEDH010000018">
    <property type="protein sequence ID" value="MBR0656418.1"/>
    <property type="molecule type" value="Genomic_DNA"/>
</dbReference>
<evidence type="ECO:0000313" key="2">
    <source>
        <dbReference type="Proteomes" id="UP001196068"/>
    </source>
</evidence>
<organism evidence="1 2">
    <name type="scientific">Plastoroseomonas arctica</name>
    <dbReference type="NCBI Taxonomy" id="1509237"/>
    <lineage>
        <taxon>Bacteria</taxon>
        <taxon>Pseudomonadati</taxon>
        <taxon>Pseudomonadota</taxon>
        <taxon>Alphaproteobacteria</taxon>
        <taxon>Acetobacterales</taxon>
        <taxon>Acetobacteraceae</taxon>
        <taxon>Plastoroseomonas</taxon>
    </lineage>
</organism>
<protein>
    <submittedName>
        <fullName evidence="1">SapC family protein</fullName>
    </submittedName>
</protein>
<evidence type="ECO:0000313" key="1">
    <source>
        <dbReference type="EMBL" id="MBR0656418.1"/>
    </source>
</evidence>
<comment type="caution">
    <text evidence="1">The sequence shown here is derived from an EMBL/GenBank/DDBJ whole genome shotgun (WGS) entry which is preliminary data.</text>
</comment>
<keyword evidence="2" id="KW-1185">Reference proteome</keyword>
<reference evidence="1" key="1">
    <citation type="submission" date="2020-01" db="EMBL/GenBank/DDBJ databases">
        <authorList>
            <person name="Rat A."/>
        </authorList>
    </citation>
    <scope>NUCLEOTIDE SEQUENCE</scope>
    <source>
        <strain evidence="1">LMG 28251</strain>
    </source>
</reference>
<dbReference type="InterPro" id="IPR010836">
    <property type="entry name" value="SapC"/>
</dbReference>
<dbReference type="RefSeq" id="WP_211875269.1">
    <property type="nucleotide sequence ID" value="NZ_JAAEDH010000018.1"/>
</dbReference>
<dbReference type="Proteomes" id="UP001196068">
    <property type="component" value="Unassembled WGS sequence"/>
</dbReference>
<sequence length="250" mass="26772">MSETNPAPDAGPIPAIFRAVEAVEAGRHAALRLDRRTGFAFARQLNAVPLGLTEIVAASEIPIVLSAGPVPVPVAVLGVRAEENLLVQEDGNWRPGAYVPGWLRCYPFLLLPATDAPDKLVLALESGAPLLGTEAGEPLFAEGQPTEILSAALRFAAAMRAALQDSVAFGRALSDAGLLRPQQADLTLRSGGSMRVDGFLTIDPEKLDDLPDETFLAWRRRGWVAPLYAILHSSPRWGRLLDWAAERATA</sequence>
<reference evidence="1" key="2">
    <citation type="journal article" date="2021" name="Syst. Appl. Microbiol.">
        <title>Roseomonas hellenica sp. nov., isolated from roots of wild-growing Alkanna tinctoria.</title>
        <authorList>
            <person name="Rat A."/>
            <person name="Naranjo H.D."/>
            <person name="Lebbe L."/>
            <person name="Cnockaert M."/>
            <person name="Krigas N."/>
            <person name="Grigoriadou K."/>
            <person name="Maloupa E."/>
            <person name="Willems A."/>
        </authorList>
    </citation>
    <scope>NUCLEOTIDE SEQUENCE</scope>
    <source>
        <strain evidence="1">LMG 28251</strain>
    </source>
</reference>
<name>A0AAF1K479_9PROT</name>